<organism evidence="2 3">
    <name type="scientific">Cordyceps confragosa</name>
    <name type="common">Lecanicillium lecanii</name>
    <dbReference type="NCBI Taxonomy" id="2714763"/>
    <lineage>
        <taxon>Eukaryota</taxon>
        <taxon>Fungi</taxon>
        <taxon>Dikarya</taxon>
        <taxon>Ascomycota</taxon>
        <taxon>Pezizomycotina</taxon>
        <taxon>Sordariomycetes</taxon>
        <taxon>Hypocreomycetidae</taxon>
        <taxon>Hypocreales</taxon>
        <taxon>Cordycipitaceae</taxon>
        <taxon>Akanthomyces</taxon>
    </lineage>
</organism>
<evidence type="ECO:0008006" key="4">
    <source>
        <dbReference type="Google" id="ProtNLM"/>
    </source>
</evidence>
<accession>A0A179I6D9</accession>
<protein>
    <recommendedName>
        <fullName evidence="4">SWIM-type domain-containing protein</fullName>
    </recommendedName>
</protein>
<name>A0A179I6D9_CORDF</name>
<dbReference type="EMBL" id="LUKN01003195">
    <property type="protein sequence ID" value="OAQ97844.1"/>
    <property type="molecule type" value="Genomic_DNA"/>
</dbReference>
<dbReference type="OMA" id="HAWNCTC"/>
<keyword evidence="3" id="KW-1185">Reference proteome</keyword>
<feature type="region of interest" description="Disordered" evidence="1">
    <location>
        <begin position="84"/>
        <end position="103"/>
    </location>
</feature>
<evidence type="ECO:0000313" key="2">
    <source>
        <dbReference type="EMBL" id="OAQ97844.1"/>
    </source>
</evidence>
<dbReference type="Proteomes" id="UP000243081">
    <property type="component" value="Unassembled WGS sequence"/>
</dbReference>
<dbReference type="OrthoDB" id="74545at2759"/>
<gene>
    <name evidence="2" type="ORF">LLEC1_00017</name>
</gene>
<proteinExistence type="predicted"/>
<reference evidence="2 3" key="1">
    <citation type="submission" date="2016-03" db="EMBL/GenBank/DDBJ databases">
        <title>Fine-scale spatial genetic structure of a fungal parasite of coffee scale insects.</title>
        <authorList>
            <person name="Jackson D."/>
            <person name="Zemenick K.A."/>
            <person name="Malloure B."/>
            <person name="Quandt C.A."/>
            <person name="James T.Y."/>
        </authorList>
    </citation>
    <scope>NUCLEOTIDE SEQUENCE [LARGE SCALE GENOMIC DNA]</scope>
    <source>
        <strain evidence="2 3">UM487</strain>
    </source>
</reference>
<evidence type="ECO:0000256" key="1">
    <source>
        <dbReference type="SAM" id="MobiDB-lite"/>
    </source>
</evidence>
<comment type="caution">
    <text evidence="2">The sequence shown here is derived from an EMBL/GenBank/DDBJ whole genome shotgun (WGS) entry which is preliminary data.</text>
</comment>
<sequence>MPGTLPLQRELLTNIVHALCEAHHNDGSAASKSSERHGLAFTKAWESSQRKTLILTLHVIFPGMLLPALDLLDRNLVRRLALKTPSPDKEREQDASLASSIQPRRLKEHKSTVGCQRVYTARSAASTLPRRGAGSPGASARVYLVHLDAWSCSCAGFAVDAYAAVGRERQVESATGGNGDAATRTWKFGGSSTTTLDAQGAEAIPCCKHLLACLLVDEWEDLLAAHVEEKSCTKEEMAGIVAGI</sequence>
<dbReference type="AlphaFoldDB" id="A0A179I6D9"/>
<evidence type="ECO:0000313" key="3">
    <source>
        <dbReference type="Proteomes" id="UP000243081"/>
    </source>
</evidence>